<keyword evidence="2" id="KW-1185">Reference proteome</keyword>
<proteinExistence type="predicted"/>
<organism evidence="1 2">
    <name type="scientific">Racocetra persica</name>
    <dbReference type="NCBI Taxonomy" id="160502"/>
    <lineage>
        <taxon>Eukaryota</taxon>
        <taxon>Fungi</taxon>
        <taxon>Fungi incertae sedis</taxon>
        <taxon>Mucoromycota</taxon>
        <taxon>Glomeromycotina</taxon>
        <taxon>Glomeromycetes</taxon>
        <taxon>Diversisporales</taxon>
        <taxon>Gigasporaceae</taxon>
        <taxon>Racocetra</taxon>
    </lineage>
</organism>
<sequence length="191" mass="21945">MSNNANYEKYYKNALKKFTEITNESNSTTTAPMSLSKHKSITKMKATYPSFSPVQKNLDQQRLHSLTKQNSSMNNNSNSISSQQTNNSHINQLDYNSNMNRPYWPEETDGWVYIKNLDDSKADFDAVDIKVEDYHCIYCKCAECTLSEIDAPNITIFNHTNHTTFASTSTQAFTKKLNDAKFEDDDMYLIL</sequence>
<name>A0ACA9P2A4_9GLOM</name>
<dbReference type="Proteomes" id="UP000789920">
    <property type="component" value="Unassembled WGS sequence"/>
</dbReference>
<accession>A0ACA9P2A4</accession>
<reference evidence="1" key="1">
    <citation type="submission" date="2021-06" db="EMBL/GenBank/DDBJ databases">
        <authorList>
            <person name="Kallberg Y."/>
            <person name="Tangrot J."/>
            <person name="Rosling A."/>
        </authorList>
    </citation>
    <scope>NUCLEOTIDE SEQUENCE</scope>
    <source>
        <strain evidence="1">MA461A</strain>
    </source>
</reference>
<comment type="caution">
    <text evidence="1">The sequence shown here is derived from an EMBL/GenBank/DDBJ whole genome shotgun (WGS) entry which is preliminary data.</text>
</comment>
<gene>
    <name evidence="1" type="ORF">RPERSI_LOCUS9441</name>
</gene>
<evidence type="ECO:0000313" key="2">
    <source>
        <dbReference type="Proteomes" id="UP000789920"/>
    </source>
</evidence>
<evidence type="ECO:0000313" key="1">
    <source>
        <dbReference type="EMBL" id="CAG8688882.1"/>
    </source>
</evidence>
<protein>
    <submittedName>
        <fullName evidence="1">35418_t:CDS:1</fullName>
    </submittedName>
</protein>
<dbReference type="EMBL" id="CAJVQC010017868">
    <property type="protein sequence ID" value="CAG8688882.1"/>
    <property type="molecule type" value="Genomic_DNA"/>
</dbReference>